<feature type="compositionally biased region" description="Basic and acidic residues" evidence="1">
    <location>
        <begin position="70"/>
        <end position="79"/>
    </location>
</feature>
<gene>
    <name evidence="2" type="ORF">QBC47DRAFT_356004</name>
</gene>
<comment type="caution">
    <text evidence="2">The sequence shown here is derived from an EMBL/GenBank/DDBJ whole genome shotgun (WGS) entry which is preliminary data.</text>
</comment>
<dbReference type="AlphaFoldDB" id="A0AAJ0BMF1"/>
<feature type="compositionally biased region" description="Polar residues" evidence="1">
    <location>
        <begin position="1"/>
        <end position="15"/>
    </location>
</feature>
<proteinExistence type="predicted"/>
<accession>A0AAJ0BMF1</accession>
<name>A0AAJ0BMF1_9PEZI</name>
<keyword evidence="3" id="KW-1185">Reference proteome</keyword>
<dbReference type="Proteomes" id="UP001239445">
    <property type="component" value="Unassembled WGS sequence"/>
</dbReference>
<evidence type="ECO:0000313" key="3">
    <source>
        <dbReference type="Proteomes" id="UP001239445"/>
    </source>
</evidence>
<dbReference type="EMBL" id="MU839827">
    <property type="protein sequence ID" value="KAK1760861.1"/>
    <property type="molecule type" value="Genomic_DNA"/>
</dbReference>
<evidence type="ECO:0000256" key="1">
    <source>
        <dbReference type="SAM" id="MobiDB-lite"/>
    </source>
</evidence>
<organism evidence="2 3">
    <name type="scientific">Echria macrotheca</name>
    <dbReference type="NCBI Taxonomy" id="438768"/>
    <lineage>
        <taxon>Eukaryota</taxon>
        <taxon>Fungi</taxon>
        <taxon>Dikarya</taxon>
        <taxon>Ascomycota</taxon>
        <taxon>Pezizomycotina</taxon>
        <taxon>Sordariomycetes</taxon>
        <taxon>Sordariomycetidae</taxon>
        <taxon>Sordariales</taxon>
        <taxon>Schizotheciaceae</taxon>
        <taxon>Echria</taxon>
    </lineage>
</organism>
<reference evidence="2" key="1">
    <citation type="submission" date="2023-06" db="EMBL/GenBank/DDBJ databases">
        <title>Genome-scale phylogeny and comparative genomics of the fungal order Sordariales.</title>
        <authorList>
            <consortium name="Lawrence Berkeley National Laboratory"/>
            <person name="Hensen N."/>
            <person name="Bonometti L."/>
            <person name="Westerberg I."/>
            <person name="Brannstrom I.O."/>
            <person name="Guillou S."/>
            <person name="Cros-Aarteil S."/>
            <person name="Calhoun S."/>
            <person name="Haridas S."/>
            <person name="Kuo A."/>
            <person name="Mondo S."/>
            <person name="Pangilinan J."/>
            <person name="Riley R."/>
            <person name="Labutti K."/>
            <person name="Andreopoulos B."/>
            <person name="Lipzen A."/>
            <person name="Chen C."/>
            <person name="Yanf M."/>
            <person name="Daum C."/>
            <person name="Ng V."/>
            <person name="Clum A."/>
            <person name="Steindorff A."/>
            <person name="Ohm R."/>
            <person name="Martin F."/>
            <person name="Silar P."/>
            <person name="Natvig D."/>
            <person name="Lalanne C."/>
            <person name="Gautier V."/>
            <person name="Ament-Velasquez S.L."/>
            <person name="Kruys A."/>
            <person name="Hutchinson M.I."/>
            <person name="Powell A.J."/>
            <person name="Barry K."/>
            <person name="Miller A.N."/>
            <person name="Grigoriev I.V."/>
            <person name="Debuchy R."/>
            <person name="Gladieux P."/>
            <person name="Thoren M.H."/>
            <person name="Johannesson H."/>
        </authorList>
    </citation>
    <scope>NUCLEOTIDE SEQUENCE</scope>
    <source>
        <strain evidence="2">PSN4</strain>
    </source>
</reference>
<feature type="compositionally biased region" description="Basic and acidic residues" evidence="1">
    <location>
        <begin position="92"/>
        <end position="108"/>
    </location>
</feature>
<feature type="region of interest" description="Disordered" evidence="1">
    <location>
        <begin position="1"/>
        <end position="117"/>
    </location>
</feature>
<sequence>MASSSPQQTSEQSAVDPTDYKTRLDQAATKARSRSPDAPTQESGSGSGGLGETIVEKVSQYIPAAGKVLGKHEKEEHVPEQQTTSKPGPPNRPDHDPQIEEFVRDQHRSMPITSLDE</sequence>
<protein>
    <submittedName>
        <fullName evidence="2">Uncharacterized protein</fullName>
    </submittedName>
</protein>
<evidence type="ECO:0000313" key="2">
    <source>
        <dbReference type="EMBL" id="KAK1760861.1"/>
    </source>
</evidence>